<reference evidence="1" key="1">
    <citation type="submission" date="2021-01" db="EMBL/GenBank/DDBJ databases">
        <authorList>
            <person name="Corre E."/>
            <person name="Pelletier E."/>
            <person name="Niang G."/>
            <person name="Scheremetjew M."/>
            <person name="Finn R."/>
            <person name="Kale V."/>
            <person name="Holt S."/>
            <person name="Cochrane G."/>
            <person name="Meng A."/>
            <person name="Brown T."/>
            <person name="Cohen L."/>
        </authorList>
    </citation>
    <scope>NUCLEOTIDE SEQUENCE</scope>
    <source>
        <strain evidence="1">CCMP127</strain>
    </source>
</reference>
<organism evidence="1">
    <name type="scientific">Amphora coffeiformis</name>
    <dbReference type="NCBI Taxonomy" id="265554"/>
    <lineage>
        <taxon>Eukaryota</taxon>
        <taxon>Sar</taxon>
        <taxon>Stramenopiles</taxon>
        <taxon>Ochrophyta</taxon>
        <taxon>Bacillariophyta</taxon>
        <taxon>Bacillariophyceae</taxon>
        <taxon>Bacillariophycidae</taxon>
        <taxon>Thalassiophysales</taxon>
        <taxon>Catenulaceae</taxon>
        <taxon>Amphora</taxon>
    </lineage>
</organism>
<accession>A0A7S3L4Y0</accession>
<dbReference type="EMBL" id="HBIM01011213">
    <property type="protein sequence ID" value="CAE0412040.1"/>
    <property type="molecule type" value="Transcribed_RNA"/>
</dbReference>
<proteinExistence type="predicted"/>
<dbReference type="AlphaFoldDB" id="A0A7S3L4Y0"/>
<gene>
    <name evidence="1" type="ORF">ACOF00016_LOCUS9317</name>
</gene>
<evidence type="ECO:0000313" key="1">
    <source>
        <dbReference type="EMBL" id="CAE0412040.1"/>
    </source>
</evidence>
<sequence length="225" mass="24943">MRVAKEIIALNTEGTEHLRRGAFKDAIRCFRTASVALNEAGQEPRRCPKILLDSVLPFLPVPLALVSDSQLARLSPNNMFMMYQQAFSFGYDSFISQNEASVGIVIMFNMGLTYHVMALTSLASIPSTAFSRALKCYKIALSLFDTIKDSTAESQFVLPTLALLVNMGHVYSHYCRRNEAGACQENIQLILESGASLCIPEMEEQFFFEALSYSMYLVHSPASAA</sequence>
<evidence type="ECO:0008006" key="2">
    <source>
        <dbReference type="Google" id="ProtNLM"/>
    </source>
</evidence>
<name>A0A7S3L4Y0_9STRA</name>
<protein>
    <recommendedName>
        <fullName evidence="2">Cohesin loading complex subunit SCC4 homolog</fullName>
    </recommendedName>
</protein>